<reference evidence="1 2" key="1">
    <citation type="journal article" date="2019" name="Sci. Rep.">
        <title>Orb-weaving spider Araneus ventricosus genome elucidates the spidroin gene catalogue.</title>
        <authorList>
            <person name="Kono N."/>
            <person name="Nakamura H."/>
            <person name="Ohtoshi R."/>
            <person name="Moran D.A.P."/>
            <person name="Shinohara A."/>
            <person name="Yoshida Y."/>
            <person name="Fujiwara M."/>
            <person name="Mori M."/>
            <person name="Tomita M."/>
            <person name="Arakawa K."/>
        </authorList>
    </citation>
    <scope>NUCLEOTIDE SEQUENCE [LARGE SCALE GENOMIC DNA]</scope>
</reference>
<evidence type="ECO:0000313" key="2">
    <source>
        <dbReference type="Proteomes" id="UP000499080"/>
    </source>
</evidence>
<dbReference type="Proteomes" id="UP000499080">
    <property type="component" value="Unassembled WGS sequence"/>
</dbReference>
<comment type="caution">
    <text evidence="1">The sequence shown here is derived from an EMBL/GenBank/DDBJ whole genome shotgun (WGS) entry which is preliminary data.</text>
</comment>
<sequence length="125" mass="14306">MQSTRTRAKNDVIGSRRSEPIILSDFLPQFYQGRVCKYADGALMPVDDLQSDGNQQKCERMMPVDDLQSDGNQQKCERMMPVDDLQSDGNQQKCERTINESNELQILQLEVLSDGIHNARWCIQV</sequence>
<evidence type="ECO:0000313" key="1">
    <source>
        <dbReference type="EMBL" id="GBN97172.1"/>
    </source>
</evidence>
<dbReference type="EMBL" id="BGPR01027004">
    <property type="protein sequence ID" value="GBN97172.1"/>
    <property type="molecule type" value="Genomic_DNA"/>
</dbReference>
<organism evidence="1 2">
    <name type="scientific">Araneus ventricosus</name>
    <name type="common">Orbweaver spider</name>
    <name type="synonym">Epeira ventricosa</name>
    <dbReference type="NCBI Taxonomy" id="182803"/>
    <lineage>
        <taxon>Eukaryota</taxon>
        <taxon>Metazoa</taxon>
        <taxon>Ecdysozoa</taxon>
        <taxon>Arthropoda</taxon>
        <taxon>Chelicerata</taxon>
        <taxon>Arachnida</taxon>
        <taxon>Araneae</taxon>
        <taxon>Araneomorphae</taxon>
        <taxon>Entelegynae</taxon>
        <taxon>Araneoidea</taxon>
        <taxon>Araneidae</taxon>
        <taxon>Araneus</taxon>
    </lineage>
</organism>
<proteinExistence type="predicted"/>
<accession>A0A4Y2T9C3</accession>
<dbReference type="AlphaFoldDB" id="A0A4Y2T9C3"/>
<name>A0A4Y2T9C3_ARAVE</name>
<protein>
    <submittedName>
        <fullName evidence="1">Uncharacterized protein</fullName>
    </submittedName>
</protein>
<keyword evidence="2" id="KW-1185">Reference proteome</keyword>
<gene>
    <name evidence="1" type="ORF">AVEN_181154_1</name>
</gene>